<dbReference type="PANTHER" id="PTHR43537:SF51">
    <property type="entry name" value="HTH-TYPE TRANSCRIPTIONAL REGULATOR LGOR-RELATED"/>
    <property type="match status" value="1"/>
</dbReference>
<protein>
    <submittedName>
        <fullName evidence="5">HTH-type transcriptional repressor RspR</fullName>
    </submittedName>
</protein>
<keyword evidence="1" id="KW-0805">Transcription regulation</keyword>
<proteinExistence type="predicted"/>
<dbReference type="SUPFAM" id="SSF48008">
    <property type="entry name" value="GntR ligand-binding domain-like"/>
    <property type="match status" value="1"/>
</dbReference>
<evidence type="ECO:0000313" key="6">
    <source>
        <dbReference type="Proteomes" id="UP000216752"/>
    </source>
</evidence>
<dbReference type="SMART" id="SM00345">
    <property type="entry name" value="HTH_GNTR"/>
    <property type="match status" value="1"/>
</dbReference>
<evidence type="ECO:0000313" key="5">
    <source>
        <dbReference type="EMBL" id="XFO69115.1"/>
    </source>
</evidence>
<evidence type="ECO:0000259" key="4">
    <source>
        <dbReference type="PROSITE" id="PS50949"/>
    </source>
</evidence>
<dbReference type="Pfam" id="PF00392">
    <property type="entry name" value="GntR"/>
    <property type="match status" value="1"/>
</dbReference>
<dbReference type="InterPro" id="IPR000524">
    <property type="entry name" value="Tscrpt_reg_HTH_GntR"/>
</dbReference>
<feature type="domain" description="HTH gntR-type" evidence="4">
    <location>
        <begin position="12"/>
        <end position="79"/>
    </location>
</feature>
<dbReference type="Gene3D" id="1.20.120.530">
    <property type="entry name" value="GntR ligand-binding domain-like"/>
    <property type="match status" value="1"/>
</dbReference>
<accession>A0ABZ3ITS2</accession>
<dbReference type="SMART" id="SM00895">
    <property type="entry name" value="FCD"/>
    <property type="match status" value="1"/>
</dbReference>
<keyword evidence="2" id="KW-0238">DNA-binding</keyword>
<gene>
    <name evidence="5" type="primary">rspR_3</name>
    <name evidence="5" type="ORF">SPSIL_053450</name>
</gene>
<dbReference type="RefSeq" id="WP_094604430.1">
    <property type="nucleotide sequence ID" value="NZ_CP155573.1"/>
</dbReference>
<name>A0ABZ3ITS2_9FIRM</name>
<dbReference type="InterPro" id="IPR011711">
    <property type="entry name" value="GntR_C"/>
</dbReference>
<evidence type="ECO:0000256" key="1">
    <source>
        <dbReference type="ARBA" id="ARBA00023015"/>
    </source>
</evidence>
<dbReference type="PANTHER" id="PTHR43537">
    <property type="entry name" value="TRANSCRIPTIONAL REGULATOR, GNTR FAMILY"/>
    <property type="match status" value="1"/>
</dbReference>
<evidence type="ECO:0000256" key="3">
    <source>
        <dbReference type="ARBA" id="ARBA00023163"/>
    </source>
</evidence>
<organism evidence="5 6">
    <name type="scientific">Sporomusa silvacetica DSM 10669</name>
    <dbReference type="NCBI Taxonomy" id="1123289"/>
    <lineage>
        <taxon>Bacteria</taxon>
        <taxon>Bacillati</taxon>
        <taxon>Bacillota</taxon>
        <taxon>Negativicutes</taxon>
        <taxon>Selenomonadales</taxon>
        <taxon>Sporomusaceae</taxon>
        <taxon>Sporomusa</taxon>
    </lineage>
</organism>
<dbReference type="InterPro" id="IPR008920">
    <property type="entry name" value="TF_FadR/GntR_C"/>
</dbReference>
<dbReference type="InterPro" id="IPR036390">
    <property type="entry name" value="WH_DNA-bd_sf"/>
</dbReference>
<dbReference type="InterPro" id="IPR036388">
    <property type="entry name" value="WH-like_DNA-bd_sf"/>
</dbReference>
<evidence type="ECO:0000256" key="2">
    <source>
        <dbReference type="ARBA" id="ARBA00023125"/>
    </source>
</evidence>
<reference evidence="5" key="1">
    <citation type="submission" date="2024-05" db="EMBL/GenBank/DDBJ databases">
        <title>Isolation and characterization of Sporomusa carbonis sp. nov., a carboxydotrophic hydrogenogen in the genus of Sporomusa isolated from a charcoal burning pile.</title>
        <authorList>
            <person name="Boeer T."/>
            <person name="Rosenbaum F."/>
            <person name="Eysell L."/>
            <person name="Mueller V."/>
            <person name="Daniel R."/>
            <person name="Poehlein A."/>
        </authorList>
    </citation>
    <scope>NUCLEOTIDE SEQUENCE [LARGE SCALE GENOMIC DNA]</scope>
    <source>
        <strain evidence="5">DSM 10669</strain>
    </source>
</reference>
<dbReference type="EMBL" id="CP155573">
    <property type="protein sequence ID" value="XFO69115.1"/>
    <property type="molecule type" value="Genomic_DNA"/>
</dbReference>
<dbReference type="Proteomes" id="UP000216752">
    <property type="component" value="Chromosome"/>
</dbReference>
<keyword evidence="3" id="KW-0804">Transcription</keyword>
<dbReference type="Gene3D" id="1.10.10.10">
    <property type="entry name" value="Winged helix-like DNA-binding domain superfamily/Winged helix DNA-binding domain"/>
    <property type="match status" value="1"/>
</dbReference>
<keyword evidence="6" id="KW-1185">Reference proteome</keyword>
<dbReference type="Pfam" id="PF07729">
    <property type="entry name" value="FCD"/>
    <property type="match status" value="1"/>
</dbReference>
<dbReference type="PROSITE" id="PS50949">
    <property type="entry name" value="HTH_GNTR"/>
    <property type="match status" value="1"/>
</dbReference>
<sequence length="227" mass="26403">MTIELIEKNSMESTSEYVYRVLKKNIIDMHLVPGQNISEKEMADVLHVSRTPVREGFIKLAQEELLDIYPQKGTYISMIDLNHVEESRFMRASLEQAVIKLACKAFPAEVLFELQLNLNMQELCVGENNHDKLFKLDEDLHGLIFTGCNKKRVWMAIQQMSTHFNRVRILNLATSLHWENIVAEHRQVMEAIKNKDGAQAESVIEQHLARVIYDQAELKIQYPDYFK</sequence>
<dbReference type="SUPFAM" id="SSF46785">
    <property type="entry name" value="Winged helix' DNA-binding domain"/>
    <property type="match status" value="1"/>
</dbReference>